<dbReference type="PANTHER" id="PTHR47123">
    <property type="entry name" value="F-BOX PROTEIN SKIP23"/>
    <property type="match status" value="1"/>
</dbReference>
<organism evidence="2 3">
    <name type="scientific">Coptis chinensis</name>
    <dbReference type="NCBI Taxonomy" id="261450"/>
    <lineage>
        <taxon>Eukaryota</taxon>
        <taxon>Viridiplantae</taxon>
        <taxon>Streptophyta</taxon>
        <taxon>Embryophyta</taxon>
        <taxon>Tracheophyta</taxon>
        <taxon>Spermatophyta</taxon>
        <taxon>Magnoliopsida</taxon>
        <taxon>Ranunculales</taxon>
        <taxon>Ranunculaceae</taxon>
        <taxon>Coptidoideae</taxon>
        <taxon>Coptis</taxon>
    </lineage>
</organism>
<comment type="caution">
    <text evidence="2">The sequence shown here is derived from an EMBL/GenBank/DDBJ whole genome shotgun (WGS) entry which is preliminary data.</text>
</comment>
<dbReference type="AlphaFoldDB" id="A0A835GZG2"/>
<evidence type="ECO:0000313" key="3">
    <source>
        <dbReference type="Proteomes" id="UP000631114"/>
    </source>
</evidence>
<dbReference type="Proteomes" id="UP000631114">
    <property type="component" value="Unassembled WGS sequence"/>
</dbReference>
<name>A0A835GZG2_9MAGN</name>
<dbReference type="InterPro" id="IPR005174">
    <property type="entry name" value="KIB1-4_b-propeller"/>
</dbReference>
<keyword evidence="3" id="KW-1185">Reference proteome</keyword>
<dbReference type="PANTHER" id="PTHR47123:SF15">
    <property type="entry name" value="F-BOX PROTEIN SKIP23"/>
    <property type="match status" value="1"/>
</dbReference>
<evidence type="ECO:0000313" key="2">
    <source>
        <dbReference type="EMBL" id="KAF9588753.1"/>
    </source>
</evidence>
<proteinExistence type="predicted"/>
<accession>A0A835GZG2</accession>
<reference evidence="2 3" key="1">
    <citation type="submission" date="2020-10" db="EMBL/GenBank/DDBJ databases">
        <title>The Coptis chinensis genome and diversification of protoberbering-type alkaloids.</title>
        <authorList>
            <person name="Wang B."/>
            <person name="Shu S."/>
            <person name="Song C."/>
            <person name="Liu Y."/>
        </authorList>
    </citation>
    <scope>NUCLEOTIDE SEQUENCE [LARGE SCALE GENOMIC DNA]</scope>
    <source>
        <strain evidence="2">HL-2020</strain>
        <tissue evidence="2">Leaf</tissue>
    </source>
</reference>
<feature type="domain" description="KIB1-4 beta-propeller" evidence="1">
    <location>
        <begin position="19"/>
        <end position="76"/>
    </location>
</feature>
<dbReference type="InterPro" id="IPR051304">
    <property type="entry name" value="SCF_F-box_domain"/>
</dbReference>
<sequence length="213" mass="23713">MAFHGDQPELLTKELHLPQVGRIYGRNAVKTRRFKVFKLDLGESKWAEVEYLGNIALFVGSSYSFSLTASDFPGCKAVKASAWIKTENQCDDLKFYNGDCYVTDDEKVNIVKGLHGSSPPTIPAVKSSHKYDVDRGGKVSLVEASSDLLKVVRIRRYVGGYCTTHRFKIFKLDFGEFKWVKVENIGDSALYVALNHSISIVASDFPGCKGDCN</sequence>
<feature type="domain" description="KIB1-4 beta-propeller" evidence="1">
    <location>
        <begin position="81"/>
        <end position="212"/>
    </location>
</feature>
<dbReference type="EMBL" id="JADFTS010000009">
    <property type="protein sequence ID" value="KAF9588753.1"/>
    <property type="molecule type" value="Genomic_DNA"/>
</dbReference>
<dbReference type="Pfam" id="PF03478">
    <property type="entry name" value="Beta-prop_KIB1-4"/>
    <property type="match status" value="2"/>
</dbReference>
<gene>
    <name evidence="2" type="ORF">IFM89_015480</name>
</gene>
<evidence type="ECO:0000259" key="1">
    <source>
        <dbReference type="Pfam" id="PF03478"/>
    </source>
</evidence>
<dbReference type="OrthoDB" id="1855887at2759"/>
<protein>
    <recommendedName>
        <fullName evidence="1">KIB1-4 beta-propeller domain-containing protein</fullName>
    </recommendedName>
</protein>